<dbReference type="Proteomes" id="UP000183832">
    <property type="component" value="Unassembled WGS sequence"/>
</dbReference>
<name>A0A1J1IAM6_9DIPT</name>
<evidence type="ECO:0000313" key="2">
    <source>
        <dbReference type="Proteomes" id="UP000183832"/>
    </source>
</evidence>
<proteinExistence type="predicted"/>
<dbReference type="EMBL" id="CVRI01000042">
    <property type="protein sequence ID" value="CRK95481.1"/>
    <property type="molecule type" value="Genomic_DNA"/>
</dbReference>
<reference evidence="1 2" key="1">
    <citation type="submission" date="2015-04" db="EMBL/GenBank/DDBJ databases">
        <authorList>
            <person name="Syromyatnikov M.Y."/>
            <person name="Popov V.N."/>
        </authorList>
    </citation>
    <scope>NUCLEOTIDE SEQUENCE [LARGE SCALE GENOMIC DNA]</scope>
</reference>
<dbReference type="AlphaFoldDB" id="A0A1J1IAM6"/>
<gene>
    <name evidence="1" type="ORF">CLUMA_CG008950</name>
</gene>
<protein>
    <submittedName>
        <fullName evidence="1">CLUMA_CG008950, isoform A</fullName>
    </submittedName>
</protein>
<evidence type="ECO:0000313" key="1">
    <source>
        <dbReference type="EMBL" id="CRK95481.1"/>
    </source>
</evidence>
<keyword evidence="2" id="KW-1185">Reference proteome</keyword>
<accession>A0A1J1IAM6</accession>
<sequence>MNFLVNVRFPDLSKLVIRLHYSRYQHTKVSSIKKHKNLVCLVHLSQLSVWILIRTSNRSPDQAKALSAISNDLNFKESNIFFELLMRLHWIKAILKTLTPLQLQSQFMLIPTI</sequence>
<organism evidence="1 2">
    <name type="scientific">Clunio marinus</name>
    <dbReference type="NCBI Taxonomy" id="568069"/>
    <lineage>
        <taxon>Eukaryota</taxon>
        <taxon>Metazoa</taxon>
        <taxon>Ecdysozoa</taxon>
        <taxon>Arthropoda</taxon>
        <taxon>Hexapoda</taxon>
        <taxon>Insecta</taxon>
        <taxon>Pterygota</taxon>
        <taxon>Neoptera</taxon>
        <taxon>Endopterygota</taxon>
        <taxon>Diptera</taxon>
        <taxon>Nematocera</taxon>
        <taxon>Chironomoidea</taxon>
        <taxon>Chironomidae</taxon>
        <taxon>Clunio</taxon>
    </lineage>
</organism>